<sequence length="209" mass="22084">MSPRLHGYRILAGATACTLMLLGACSTPPDKITLLPNPDGSVGAVIVKTGNGTKTLDKAYTQVAVDKGGAIEQTADTQAGVQAGVQSRYHDLLAAQPPRPKTYTINFVFDSATQLAPESEATVQKLKADLASWPAPHLTVVGHTDLAGSQEFNDRLSLQRAKTVAAFLIKAGIPAQQIETAGRGKREPVLHTADGVPNQANRRVVITIQ</sequence>
<dbReference type="PRINTS" id="PR01021">
    <property type="entry name" value="OMPADOMAIN"/>
</dbReference>
<feature type="domain" description="OmpA-like" evidence="5">
    <location>
        <begin position="94"/>
        <end position="209"/>
    </location>
</feature>
<dbReference type="InterPro" id="IPR036737">
    <property type="entry name" value="OmpA-like_sf"/>
</dbReference>
<reference evidence="6 7" key="1">
    <citation type="submission" date="2018-10" db="EMBL/GenBank/DDBJ databases">
        <title>Robbsia sp. DHC34, isolated from soil.</title>
        <authorList>
            <person name="Gao Z.-H."/>
            <person name="Qiu L.-H."/>
        </authorList>
    </citation>
    <scope>NUCLEOTIDE SEQUENCE [LARGE SCALE GENOMIC DNA]</scope>
    <source>
        <strain evidence="6 7">DHC34</strain>
    </source>
</reference>
<gene>
    <name evidence="6" type="ORF">D7S86_15470</name>
</gene>
<keyword evidence="2 4" id="KW-0472">Membrane</keyword>
<dbReference type="EMBL" id="RBZU01000006">
    <property type="protein sequence ID" value="RKP53667.1"/>
    <property type="molecule type" value="Genomic_DNA"/>
</dbReference>
<proteinExistence type="predicted"/>
<evidence type="ECO:0000259" key="5">
    <source>
        <dbReference type="PROSITE" id="PS51123"/>
    </source>
</evidence>
<evidence type="ECO:0000256" key="1">
    <source>
        <dbReference type="ARBA" id="ARBA00004442"/>
    </source>
</evidence>
<protein>
    <submittedName>
        <fullName evidence="6">OmpA family protein</fullName>
    </submittedName>
</protein>
<dbReference type="InterPro" id="IPR006664">
    <property type="entry name" value="OMP_bac"/>
</dbReference>
<dbReference type="RefSeq" id="WP_121087742.1">
    <property type="nucleotide sequence ID" value="NZ_RBZU01000006.1"/>
</dbReference>
<keyword evidence="3" id="KW-0998">Cell outer membrane</keyword>
<dbReference type="InterPro" id="IPR050330">
    <property type="entry name" value="Bact_OuterMem_StrucFunc"/>
</dbReference>
<evidence type="ECO:0000256" key="3">
    <source>
        <dbReference type="ARBA" id="ARBA00023237"/>
    </source>
</evidence>
<dbReference type="GO" id="GO:0009279">
    <property type="term" value="C:cell outer membrane"/>
    <property type="evidence" value="ECO:0007669"/>
    <property type="project" value="UniProtKB-SubCell"/>
</dbReference>
<dbReference type="PANTHER" id="PTHR30329">
    <property type="entry name" value="STATOR ELEMENT OF FLAGELLAR MOTOR COMPLEX"/>
    <property type="match status" value="1"/>
</dbReference>
<comment type="caution">
    <text evidence="6">The sequence shown here is derived from an EMBL/GenBank/DDBJ whole genome shotgun (WGS) entry which is preliminary data.</text>
</comment>
<dbReference type="PROSITE" id="PS51123">
    <property type="entry name" value="OMPA_2"/>
    <property type="match status" value="1"/>
</dbReference>
<dbReference type="Pfam" id="PF00691">
    <property type="entry name" value="OmpA"/>
    <property type="match status" value="1"/>
</dbReference>
<dbReference type="OrthoDB" id="8586796at2"/>
<dbReference type="PROSITE" id="PS51257">
    <property type="entry name" value="PROKAR_LIPOPROTEIN"/>
    <property type="match status" value="1"/>
</dbReference>
<evidence type="ECO:0000256" key="4">
    <source>
        <dbReference type="PROSITE-ProRule" id="PRU00473"/>
    </source>
</evidence>
<dbReference type="AlphaFoldDB" id="A0A494XSU5"/>
<dbReference type="SUPFAM" id="SSF103088">
    <property type="entry name" value="OmpA-like"/>
    <property type="match status" value="1"/>
</dbReference>
<organism evidence="6 7">
    <name type="scientific">Pararobbsia silviterrae</name>
    <dbReference type="NCBI Taxonomy" id="1792498"/>
    <lineage>
        <taxon>Bacteria</taxon>
        <taxon>Pseudomonadati</taxon>
        <taxon>Pseudomonadota</taxon>
        <taxon>Betaproteobacteria</taxon>
        <taxon>Burkholderiales</taxon>
        <taxon>Burkholderiaceae</taxon>
        <taxon>Pararobbsia</taxon>
    </lineage>
</organism>
<keyword evidence="7" id="KW-1185">Reference proteome</keyword>
<dbReference type="Proteomes" id="UP000270342">
    <property type="component" value="Unassembled WGS sequence"/>
</dbReference>
<name>A0A494XSU5_9BURK</name>
<evidence type="ECO:0000313" key="7">
    <source>
        <dbReference type="Proteomes" id="UP000270342"/>
    </source>
</evidence>
<dbReference type="InterPro" id="IPR006665">
    <property type="entry name" value="OmpA-like"/>
</dbReference>
<evidence type="ECO:0000313" key="6">
    <source>
        <dbReference type="EMBL" id="RKP53667.1"/>
    </source>
</evidence>
<evidence type="ECO:0000256" key="2">
    <source>
        <dbReference type="ARBA" id="ARBA00023136"/>
    </source>
</evidence>
<dbReference type="PANTHER" id="PTHR30329:SF21">
    <property type="entry name" value="LIPOPROTEIN YIAD-RELATED"/>
    <property type="match status" value="1"/>
</dbReference>
<comment type="subcellular location">
    <subcellularLocation>
        <location evidence="1">Cell outer membrane</location>
    </subcellularLocation>
</comment>
<accession>A0A494XSU5</accession>
<dbReference type="CDD" id="cd07185">
    <property type="entry name" value="OmpA_C-like"/>
    <property type="match status" value="1"/>
</dbReference>
<dbReference type="Gene3D" id="3.30.1330.60">
    <property type="entry name" value="OmpA-like domain"/>
    <property type="match status" value="1"/>
</dbReference>